<reference evidence="2 3" key="1">
    <citation type="journal article" date="2019" name="Int. J. Syst. Evol. Microbiol.">
        <title>The Global Catalogue of Microorganisms (GCM) 10K type strain sequencing project: providing services to taxonomists for standard genome sequencing and annotation.</title>
        <authorList>
            <consortium name="The Broad Institute Genomics Platform"/>
            <consortium name="The Broad Institute Genome Sequencing Center for Infectious Disease"/>
            <person name="Wu L."/>
            <person name="Ma J."/>
        </authorList>
    </citation>
    <scope>NUCLEOTIDE SEQUENCE [LARGE SCALE GENOMIC DNA]</scope>
    <source>
        <strain evidence="2 3">NBRC 111368</strain>
    </source>
</reference>
<evidence type="ECO:0000259" key="1">
    <source>
        <dbReference type="Pfam" id="PF26237"/>
    </source>
</evidence>
<feature type="domain" description="DUF8054" evidence="1">
    <location>
        <begin position="52"/>
        <end position="95"/>
    </location>
</feature>
<accession>A0ABD5S554</accession>
<dbReference type="Pfam" id="PF26237">
    <property type="entry name" value="DUF8054_C"/>
    <property type="match status" value="1"/>
</dbReference>
<proteinExistence type="predicted"/>
<evidence type="ECO:0000313" key="3">
    <source>
        <dbReference type="Proteomes" id="UP001596328"/>
    </source>
</evidence>
<dbReference type="EMBL" id="JBHSWU010000925">
    <property type="protein sequence ID" value="MFC6726157.1"/>
    <property type="molecule type" value="Genomic_DNA"/>
</dbReference>
<comment type="caution">
    <text evidence="2">The sequence shown here is derived from an EMBL/GenBank/DDBJ whole genome shotgun (WGS) entry which is preliminary data.</text>
</comment>
<organism evidence="2 3">
    <name type="scientific">Halobium palmae</name>
    <dbReference type="NCBI Taxonomy" id="1776492"/>
    <lineage>
        <taxon>Archaea</taxon>
        <taxon>Methanobacteriati</taxon>
        <taxon>Methanobacteriota</taxon>
        <taxon>Stenosarchaea group</taxon>
        <taxon>Halobacteria</taxon>
        <taxon>Halobacteriales</taxon>
        <taxon>Haloferacaceae</taxon>
        <taxon>Halobium</taxon>
    </lineage>
</organism>
<dbReference type="InterPro" id="IPR058675">
    <property type="entry name" value="DUF8054_C"/>
</dbReference>
<gene>
    <name evidence="2" type="ORF">ACFQE1_17665</name>
</gene>
<name>A0ABD5S554_9EURY</name>
<evidence type="ECO:0000313" key="2">
    <source>
        <dbReference type="EMBL" id="MFC6726157.1"/>
    </source>
</evidence>
<dbReference type="NCBIfam" id="NF041911">
    <property type="entry name" value="HVO_0649"/>
    <property type="match status" value="1"/>
</dbReference>
<dbReference type="AlphaFoldDB" id="A0ABD5S554"/>
<dbReference type="InterPro" id="IPR049696">
    <property type="entry name" value="HVO_0649-like"/>
</dbReference>
<dbReference type="Proteomes" id="UP001596328">
    <property type="component" value="Unassembled WGS sequence"/>
</dbReference>
<sequence length="95" mass="10439">MSIEPRGASALDRLRARYDRESRTCPECGYEDDPGSWRVETTGGRVYYRHLCPSCGGRLAETTVADCCGGTGSVYDTPGQEVLACEECEAVVYEF</sequence>
<keyword evidence="3" id="KW-1185">Reference proteome</keyword>
<protein>
    <submittedName>
        <fullName evidence="2">HVO_0649 family zinc finger protein</fullName>
    </submittedName>
</protein>